<comment type="similarity">
    <text evidence="2">Belongs to the NAD(P)-dependent epimerase/dehydratase family. Dihydroflavonol-4-reductase subfamily.</text>
</comment>
<dbReference type="Gene3D" id="3.40.50.720">
    <property type="entry name" value="NAD(P)-binding Rossmann-like Domain"/>
    <property type="match status" value="1"/>
</dbReference>
<reference evidence="4 5" key="1">
    <citation type="journal article" date="2012" name="Eukaryot. Cell">
        <title>Genome sequence of the Trichosporon asahii environmental strain CBS 8904.</title>
        <authorList>
            <person name="Yang R.Y."/>
            <person name="Li H.T."/>
            <person name="Zhu H."/>
            <person name="Zhou G.P."/>
            <person name="Wang M."/>
            <person name="Wang L."/>
        </authorList>
    </citation>
    <scope>NUCLEOTIDE SEQUENCE [LARGE SCALE GENOMIC DNA]</scope>
    <source>
        <strain evidence="4 5">CBS 8904</strain>
    </source>
</reference>
<sequence length="371" mass="41031">MSGSSGREIPCPPYPARISRPAESLISSTSDLLFTQVTPQHNHQHDRASQGIPHGYIASWITLYLLEAGYRVRGTTRNAAKGQWMQEMYASRGLKDFEYVIVSDLENANAFDEAVKGVDAIMHTASPFHWNVAKPDDFIKPAVAGTESVLRAASKEPRVKRLVITSSYASILENRDPGTATFTEDDWNQQSIDAVEKEGTEAWRMHWYRASKTLAERAAWKYVEENKPSWDLVTVCPPTSREVALTSAVANWYSYLTGEKTTEDAIAPAGILCDVRDVARVHVKAMMLPEAGGQRFGIATLHEHSELIAEFPKTVKGQPGAPVPTINWFDCSRSLKTLDMTPTSEVSTAVDMTKSLAERKAGWAEAKAMKA</sequence>
<dbReference type="InParanoid" id="K1V944"/>
<feature type="domain" description="NAD-dependent epimerase/dehydratase" evidence="3">
    <location>
        <begin position="54"/>
        <end position="292"/>
    </location>
</feature>
<name>K1V944_TRIAC</name>
<accession>K1V944</accession>
<proteinExistence type="inferred from homology"/>
<dbReference type="AlphaFoldDB" id="K1V944"/>
<keyword evidence="5" id="KW-1185">Reference proteome</keyword>
<dbReference type="OMA" id="KPECTGQ"/>
<protein>
    <recommendedName>
        <fullName evidence="3">NAD-dependent epimerase/dehydratase domain-containing protein</fullName>
    </recommendedName>
</protein>
<comment type="caution">
    <text evidence="4">The sequence shown here is derived from an EMBL/GenBank/DDBJ whole genome shotgun (WGS) entry which is preliminary data.</text>
</comment>
<dbReference type="EMBL" id="AMBO01000419">
    <property type="protein sequence ID" value="EKC97195.1"/>
    <property type="molecule type" value="Genomic_DNA"/>
</dbReference>
<evidence type="ECO:0000256" key="2">
    <source>
        <dbReference type="ARBA" id="ARBA00023445"/>
    </source>
</evidence>
<dbReference type="InterPro" id="IPR036291">
    <property type="entry name" value="NAD(P)-bd_dom_sf"/>
</dbReference>
<organism evidence="4 5">
    <name type="scientific">Trichosporon asahii var. asahii (strain CBS 8904)</name>
    <name type="common">Yeast</name>
    <dbReference type="NCBI Taxonomy" id="1220162"/>
    <lineage>
        <taxon>Eukaryota</taxon>
        <taxon>Fungi</taxon>
        <taxon>Dikarya</taxon>
        <taxon>Basidiomycota</taxon>
        <taxon>Agaricomycotina</taxon>
        <taxon>Tremellomycetes</taxon>
        <taxon>Trichosporonales</taxon>
        <taxon>Trichosporonaceae</taxon>
        <taxon>Trichosporon</taxon>
    </lineage>
</organism>
<dbReference type="STRING" id="1220162.K1V944"/>
<dbReference type="OrthoDB" id="2735536at2759"/>
<dbReference type="PANTHER" id="PTHR10366:SF564">
    <property type="entry name" value="STEROL-4-ALPHA-CARBOXYLATE 3-DEHYDROGENASE, DECARBOXYLATING"/>
    <property type="match status" value="1"/>
</dbReference>
<dbReference type="Pfam" id="PF01370">
    <property type="entry name" value="Epimerase"/>
    <property type="match status" value="1"/>
</dbReference>
<evidence type="ECO:0000313" key="4">
    <source>
        <dbReference type="EMBL" id="EKC97195.1"/>
    </source>
</evidence>
<dbReference type="GO" id="GO:0016616">
    <property type="term" value="F:oxidoreductase activity, acting on the CH-OH group of donors, NAD or NADP as acceptor"/>
    <property type="evidence" value="ECO:0007669"/>
    <property type="project" value="TreeGrafter"/>
</dbReference>
<evidence type="ECO:0000259" key="3">
    <source>
        <dbReference type="Pfam" id="PF01370"/>
    </source>
</evidence>
<dbReference type="HOGENOM" id="CLU_007383_9_2_1"/>
<gene>
    <name evidence="4" type="ORF">A1Q2_08477</name>
</gene>
<dbReference type="PANTHER" id="PTHR10366">
    <property type="entry name" value="NAD DEPENDENT EPIMERASE/DEHYDRATASE"/>
    <property type="match status" value="1"/>
</dbReference>
<dbReference type="InterPro" id="IPR050425">
    <property type="entry name" value="NAD(P)_dehydrat-like"/>
</dbReference>
<dbReference type="Proteomes" id="UP000006757">
    <property type="component" value="Unassembled WGS sequence"/>
</dbReference>
<dbReference type="eggNOG" id="KOG1502">
    <property type="taxonomic scope" value="Eukaryota"/>
</dbReference>
<dbReference type="InterPro" id="IPR001509">
    <property type="entry name" value="Epimerase_deHydtase"/>
</dbReference>
<evidence type="ECO:0000313" key="5">
    <source>
        <dbReference type="Proteomes" id="UP000006757"/>
    </source>
</evidence>
<dbReference type="SUPFAM" id="SSF51735">
    <property type="entry name" value="NAD(P)-binding Rossmann-fold domains"/>
    <property type="match status" value="1"/>
</dbReference>
<evidence type="ECO:0000256" key="1">
    <source>
        <dbReference type="ARBA" id="ARBA00023002"/>
    </source>
</evidence>
<keyword evidence="1" id="KW-0560">Oxidoreductase</keyword>